<dbReference type="KEGG" id="dpf:ON006_15635"/>
<protein>
    <submittedName>
        <fullName evidence="1">Uncharacterized protein</fullName>
    </submittedName>
</protein>
<proteinExistence type="predicted"/>
<keyword evidence="2" id="KW-1185">Reference proteome</keyword>
<evidence type="ECO:0000313" key="2">
    <source>
        <dbReference type="Proteomes" id="UP001164653"/>
    </source>
</evidence>
<gene>
    <name evidence="1" type="ORF">ON006_15635</name>
</gene>
<sequence length="243" mass="27859">MSIHPITPIKCITKSSSSSYLLWLCFAVLFSLQVNVQAQSYQLAGAKIENDSSNAHWRILTNAATRRTQVQFFGRDQQLLYEEALPEKWIKQNRKTQKQLDKLLSQILANQLLIARLKTEDLPPKLPDPVPTYLNASQDSSSNSGSYSVHATINADAKLYIVVDNPDRFRYKIEVVDHMERSVYKEFTSHDHYRRRLDVSPLPGDSLRVIVGINNQRFIYNIKKQNTKSTYSIQQMVAASQNN</sequence>
<organism evidence="1 2">
    <name type="scientific">Dyadobacter pollutisoli</name>
    <dbReference type="NCBI Taxonomy" id="2910158"/>
    <lineage>
        <taxon>Bacteria</taxon>
        <taxon>Pseudomonadati</taxon>
        <taxon>Bacteroidota</taxon>
        <taxon>Cytophagia</taxon>
        <taxon>Cytophagales</taxon>
        <taxon>Spirosomataceae</taxon>
        <taxon>Dyadobacter</taxon>
    </lineage>
</organism>
<dbReference type="Proteomes" id="UP001164653">
    <property type="component" value="Chromosome"/>
</dbReference>
<dbReference type="RefSeq" id="WP_244822989.1">
    <property type="nucleotide sequence ID" value="NZ_CP112998.1"/>
</dbReference>
<dbReference type="AlphaFoldDB" id="A0A9E8NI22"/>
<reference evidence="1" key="1">
    <citation type="submission" date="2022-11" db="EMBL/GenBank/DDBJ databases">
        <title>Dyadobacter pollutisoli sp. nov., isolated from plastic dumped soil.</title>
        <authorList>
            <person name="Kim J.M."/>
            <person name="Kim K.R."/>
            <person name="Lee J.K."/>
            <person name="Hao L."/>
            <person name="Jeon C.O."/>
        </authorList>
    </citation>
    <scope>NUCLEOTIDE SEQUENCE</scope>
    <source>
        <strain evidence="1">U1</strain>
    </source>
</reference>
<evidence type="ECO:0000313" key="1">
    <source>
        <dbReference type="EMBL" id="WAC15366.1"/>
    </source>
</evidence>
<name>A0A9E8NI22_9BACT</name>
<accession>A0A9E8NI22</accession>
<dbReference type="EMBL" id="CP112998">
    <property type="protein sequence ID" value="WAC15366.1"/>
    <property type="molecule type" value="Genomic_DNA"/>
</dbReference>